<accession>A0A9P7D0S7</accession>
<organism evidence="1 2">
    <name type="scientific">Suillus placidus</name>
    <dbReference type="NCBI Taxonomy" id="48579"/>
    <lineage>
        <taxon>Eukaryota</taxon>
        <taxon>Fungi</taxon>
        <taxon>Dikarya</taxon>
        <taxon>Basidiomycota</taxon>
        <taxon>Agaricomycotina</taxon>
        <taxon>Agaricomycetes</taxon>
        <taxon>Agaricomycetidae</taxon>
        <taxon>Boletales</taxon>
        <taxon>Suillineae</taxon>
        <taxon>Suillaceae</taxon>
        <taxon>Suillus</taxon>
    </lineage>
</organism>
<evidence type="ECO:0000313" key="1">
    <source>
        <dbReference type="EMBL" id="KAG1775995.1"/>
    </source>
</evidence>
<gene>
    <name evidence="1" type="ORF">EV702DRAFT_1111363</name>
</gene>
<protein>
    <submittedName>
        <fullName evidence="1">Uncharacterized protein</fullName>
    </submittedName>
</protein>
<dbReference type="Proteomes" id="UP000714275">
    <property type="component" value="Unassembled WGS sequence"/>
</dbReference>
<sequence>MGAAQLSIQCGHFCAYYLIDNLPPKLDVNEGSSASHWSTITLLTKWRRSWPYCRKFWLNNKVKVNINSNTIKSLHSWLPLDNPKLKVARTNCSTYEGSLLEASEVNPLVGPHPLRMSKTPLLYFLPIEGFLTETTNYHVESDAIRSSGDNKTEPARLDG</sequence>
<dbReference type="AlphaFoldDB" id="A0A9P7D0S7"/>
<evidence type="ECO:0000313" key="2">
    <source>
        <dbReference type="Proteomes" id="UP000714275"/>
    </source>
</evidence>
<keyword evidence="2" id="KW-1185">Reference proteome</keyword>
<reference evidence="1" key="1">
    <citation type="journal article" date="2020" name="New Phytol.">
        <title>Comparative genomics reveals dynamic genome evolution in host specialist ectomycorrhizal fungi.</title>
        <authorList>
            <person name="Lofgren L.A."/>
            <person name="Nguyen N.H."/>
            <person name="Vilgalys R."/>
            <person name="Ruytinx J."/>
            <person name="Liao H.L."/>
            <person name="Branco S."/>
            <person name="Kuo A."/>
            <person name="LaButti K."/>
            <person name="Lipzen A."/>
            <person name="Andreopoulos W."/>
            <person name="Pangilinan J."/>
            <person name="Riley R."/>
            <person name="Hundley H."/>
            <person name="Na H."/>
            <person name="Barry K."/>
            <person name="Grigoriev I.V."/>
            <person name="Stajich J.E."/>
            <person name="Kennedy P.G."/>
        </authorList>
    </citation>
    <scope>NUCLEOTIDE SEQUENCE</scope>
    <source>
        <strain evidence="1">DOB743</strain>
    </source>
</reference>
<proteinExistence type="predicted"/>
<comment type="caution">
    <text evidence="1">The sequence shown here is derived from an EMBL/GenBank/DDBJ whole genome shotgun (WGS) entry which is preliminary data.</text>
</comment>
<dbReference type="OrthoDB" id="420046at2759"/>
<dbReference type="EMBL" id="JABBWD010000029">
    <property type="protein sequence ID" value="KAG1775995.1"/>
    <property type="molecule type" value="Genomic_DNA"/>
</dbReference>
<name>A0A9P7D0S7_9AGAM</name>